<accession>A0ABU5W4B6</accession>
<proteinExistence type="predicted"/>
<evidence type="ECO:0000313" key="2">
    <source>
        <dbReference type="Proteomes" id="UP001302274"/>
    </source>
</evidence>
<name>A0ABU5W4B6_9BACT</name>
<dbReference type="RefSeq" id="WP_323579157.1">
    <property type="nucleotide sequence ID" value="NZ_JAYGJQ010000004.1"/>
</dbReference>
<evidence type="ECO:0000313" key="1">
    <source>
        <dbReference type="EMBL" id="MEA9358650.1"/>
    </source>
</evidence>
<comment type="caution">
    <text evidence="1">The sequence shown here is derived from an EMBL/GenBank/DDBJ whole genome shotgun (WGS) entry which is preliminary data.</text>
</comment>
<reference evidence="1 2" key="1">
    <citation type="submission" date="2023-11" db="EMBL/GenBank/DDBJ databases">
        <title>A Novel Polar Bacteriovorax (B. antarcticus) Isolated from the Biocrust in Antarctica.</title>
        <authorList>
            <person name="Mun W."/>
            <person name="Choi S.Y."/>
            <person name="Mitchell R.J."/>
        </authorList>
    </citation>
    <scope>NUCLEOTIDE SEQUENCE [LARGE SCALE GENOMIC DNA]</scope>
    <source>
        <strain evidence="1 2">PP10</strain>
    </source>
</reference>
<keyword evidence="2" id="KW-1185">Reference proteome</keyword>
<dbReference type="Proteomes" id="UP001302274">
    <property type="component" value="Unassembled WGS sequence"/>
</dbReference>
<organism evidence="1 2">
    <name type="scientific">Bacteriovorax antarcticus</name>
    <dbReference type="NCBI Taxonomy" id="3088717"/>
    <lineage>
        <taxon>Bacteria</taxon>
        <taxon>Pseudomonadati</taxon>
        <taxon>Bdellovibrionota</taxon>
        <taxon>Bacteriovoracia</taxon>
        <taxon>Bacteriovoracales</taxon>
        <taxon>Bacteriovoracaceae</taxon>
        <taxon>Bacteriovorax</taxon>
    </lineage>
</organism>
<protein>
    <recommendedName>
        <fullName evidence="3">Outer membrane protein beta-barrel domain-containing protein</fullName>
    </recommendedName>
</protein>
<dbReference type="EMBL" id="JAYGJQ010000004">
    <property type="protein sequence ID" value="MEA9358650.1"/>
    <property type="molecule type" value="Genomic_DNA"/>
</dbReference>
<evidence type="ECO:0008006" key="3">
    <source>
        <dbReference type="Google" id="ProtNLM"/>
    </source>
</evidence>
<gene>
    <name evidence="1" type="ORF">SHI21_20600</name>
</gene>
<sequence>MKKLVILSTLLFTGALTGKVWGFALDEVNLQDVSTSGKSLMLDRGTLENFVEGTFARFFIQKGPKEFPKVFLVGEGELVKSFPRKSYWILKRVYMPNVIKPNSKILMLTSASVTSGRPLKVKNRHVVLSESNGGDVDTYLDQNKDTVPARLVKAGDNYEPSPDVFEREEMRDLTPEADVVVTTYEKYKEKAGTYYSEEYGDLTGQKFFIGNREVALGDIKKAEDKKLFDSVADNYVKKTNGMKYGVKGFYSEIEKVDEFPELNKKGTEASTFDNIKYRNKEADQISPMAAAKMKRDGDQWSSDMDDASLRRYFIKTGMEKEARRRELALNELDGHEIVLHYSNALMSHGNTTDPNYQGRGYNLGISYDLHLSRTSSNLKNWSLQFMFEKGVTEYDTGTYNARSEETAYGAYVNYYFINNPLTLNSFIYLAGIGVKNGSASVFSPDLSKEYSYQALTLPALQVMTKYRFRTGDLNEDTVNIGASVNFGINLDIKNLSVIDRLDDDINSKISVADLKYTLGMSVFF</sequence>